<dbReference type="OrthoDB" id="10587477at2759"/>
<feature type="transmembrane region" description="Helical" evidence="1">
    <location>
        <begin position="6"/>
        <end position="22"/>
    </location>
</feature>
<feature type="transmembrane region" description="Helical" evidence="1">
    <location>
        <begin position="34"/>
        <end position="51"/>
    </location>
</feature>
<sequence length="52" mass="5758">MCGDFTSALVIVWVLYQTLVLFRPGFTRAQEIGLFVFLGVFVATWCGLSVGQ</sequence>
<reference evidence="2 3" key="1">
    <citation type="journal article" date="2015" name="Genome Biol. Evol.">
        <title>Phylogenomic analyses indicate that early fungi evolved digesting cell walls of algal ancestors of land plants.</title>
        <authorList>
            <person name="Chang Y."/>
            <person name="Wang S."/>
            <person name="Sekimoto S."/>
            <person name="Aerts A.L."/>
            <person name="Choi C."/>
            <person name="Clum A."/>
            <person name="LaButti K.M."/>
            <person name="Lindquist E.A."/>
            <person name="Yee Ngan C."/>
            <person name="Ohm R.A."/>
            <person name="Salamov A.A."/>
            <person name="Grigoriev I.V."/>
            <person name="Spatafora J.W."/>
            <person name="Berbee M.L."/>
        </authorList>
    </citation>
    <scope>NUCLEOTIDE SEQUENCE [LARGE SCALE GENOMIC DNA]</scope>
    <source>
        <strain evidence="2 3">JEL478</strain>
    </source>
</reference>
<name>A0A139AL93_GONPJ</name>
<dbReference type="AlphaFoldDB" id="A0A139AL93"/>
<keyword evidence="3" id="KW-1185">Reference proteome</keyword>
<keyword evidence="1" id="KW-1133">Transmembrane helix</keyword>
<evidence type="ECO:0000256" key="1">
    <source>
        <dbReference type="SAM" id="Phobius"/>
    </source>
</evidence>
<proteinExistence type="predicted"/>
<dbReference type="EMBL" id="KQ965747">
    <property type="protein sequence ID" value="KXS17304.1"/>
    <property type="molecule type" value="Genomic_DNA"/>
</dbReference>
<evidence type="ECO:0000313" key="3">
    <source>
        <dbReference type="Proteomes" id="UP000070544"/>
    </source>
</evidence>
<gene>
    <name evidence="2" type="ORF">M427DRAFT_54605</name>
</gene>
<keyword evidence="1" id="KW-0472">Membrane</keyword>
<dbReference type="Proteomes" id="UP000070544">
    <property type="component" value="Unassembled WGS sequence"/>
</dbReference>
<evidence type="ECO:0000313" key="2">
    <source>
        <dbReference type="EMBL" id="KXS17304.1"/>
    </source>
</evidence>
<protein>
    <submittedName>
        <fullName evidence="2">Uncharacterized protein</fullName>
    </submittedName>
</protein>
<keyword evidence="1" id="KW-0812">Transmembrane</keyword>
<organism evidence="2 3">
    <name type="scientific">Gonapodya prolifera (strain JEL478)</name>
    <name type="common">Monoblepharis prolifera</name>
    <dbReference type="NCBI Taxonomy" id="1344416"/>
    <lineage>
        <taxon>Eukaryota</taxon>
        <taxon>Fungi</taxon>
        <taxon>Fungi incertae sedis</taxon>
        <taxon>Chytridiomycota</taxon>
        <taxon>Chytridiomycota incertae sedis</taxon>
        <taxon>Monoblepharidomycetes</taxon>
        <taxon>Monoblepharidales</taxon>
        <taxon>Gonapodyaceae</taxon>
        <taxon>Gonapodya</taxon>
    </lineage>
</organism>
<accession>A0A139AL93</accession>